<dbReference type="AlphaFoldDB" id="A0A645HU69"/>
<sequence length="82" mass="9408">MVVQQQRVAFLGRILQIPQFLRNERIVLRMNTEALIEGNLHSVRAPLPVRDFFLAQVQRMHQPLIGLSILGGELADHPDRQT</sequence>
<reference evidence="1" key="1">
    <citation type="submission" date="2019-08" db="EMBL/GenBank/DDBJ databases">
        <authorList>
            <person name="Kucharzyk K."/>
            <person name="Murdoch R.W."/>
            <person name="Higgins S."/>
            <person name="Loffler F."/>
        </authorList>
    </citation>
    <scope>NUCLEOTIDE SEQUENCE</scope>
</reference>
<comment type="caution">
    <text evidence="1">The sequence shown here is derived from an EMBL/GenBank/DDBJ whole genome shotgun (WGS) entry which is preliminary data.</text>
</comment>
<evidence type="ECO:0000313" key="1">
    <source>
        <dbReference type="EMBL" id="MPN42578.1"/>
    </source>
</evidence>
<organism evidence="1">
    <name type="scientific">bioreactor metagenome</name>
    <dbReference type="NCBI Taxonomy" id="1076179"/>
    <lineage>
        <taxon>unclassified sequences</taxon>
        <taxon>metagenomes</taxon>
        <taxon>ecological metagenomes</taxon>
    </lineage>
</organism>
<gene>
    <name evidence="1" type="ORF">SDC9_190135</name>
</gene>
<proteinExistence type="predicted"/>
<protein>
    <submittedName>
        <fullName evidence="1">Uncharacterized protein</fullName>
    </submittedName>
</protein>
<dbReference type="EMBL" id="VSSQ01100405">
    <property type="protein sequence ID" value="MPN42578.1"/>
    <property type="molecule type" value="Genomic_DNA"/>
</dbReference>
<accession>A0A645HU69</accession>
<name>A0A645HU69_9ZZZZ</name>